<dbReference type="EMBL" id="SOZH01000006">
    <property type="protein sequence ID" value="TFF10529.1"/>
    <property type="molecule type" value="Genomic_DNA"/>
</dbReference>
<organism evidence="1 2">
    <name type="scientific">Cellulosimicrobium funkei</name>
    <dbReference type="NCBI Taxonomy" id="264251"/>
    <lineage>
        <taxon>Bacteria</taxon>
        <taxon>Bacillati</taxon>
        <taxon>Actinomycetota</taxon>
        <taxon>Actinomycetes</taxon>
        <taxon>Micrococcales</taxon>
        <taxon>Promicromonosporaceae</taxon>
        <taxon>Cellulosimicrobium</taxon>
    </lineage>
</organism>
<evidence type="ECO:0000313" key="2">
    <source>
        <dbReference type="Proteomes" id="UP000298003"/>
    </source>
</evidence>
<name>A0A4Y8R2P1_9MICO</name>
<dbReference type="RefSeq" id="WP_128957483.1">
    <property type="nucleotide sequence ID" value="NZ_SOZH01000006.1"/>
</dbReference>
<dbReference type="Proteomes" id="UP000298003">
    <property type="component" value="Unassembled WGS sequence"/>
</dbReference>
<proteinExistence type="predicted"/>
<keyword evidence="2" id="KW-1185">Reference proteome</keyword>
<sequence>MSTVVSHEPIKNVSIETIKRSVADNLASADRSAVVRTTEFFNNTYAPDLVLEWPREKTVRYVYLRTSANPDYLLDDLTYVRSERPILMPLSESRPNADEGVRDEVLTETAREARTLIAEPQGFSRMAARQIDEPVIELGSRSLLQGGAGVVRPDQADDFASDLALGFVGAQLGESDTTRSAVNAAEAYLDLAHAAEVTSFLQAVWVGSGADGVSFPGATSLSASPSDIGLDLLLRTIDIDDPEFWARIAKNLTLSQLLGLSEASNGKNLQFLMKAAAKRLRAKAARVVPEPEGTAPYEWFVRDGVVGLGLPGAAAIFAPNRIDEFQIAGLRSSVSASTLKDRAKRAGITLSEIKLSVGSRRLDYAAEDGSDISKDDVLDNLESALGGATIVQSATSLVGSREIRSDFGSGTAAGRTSAVFYLQDLVESGLPLLANIDRVASDEIRQAIGHVDTGPNVLP</sequence>
<accession>A0A4Y8R2P1</accession>
<evidence type="ECO:0000313" key="1">
    <source>
        <dbReference type="EMBL" id="TFF10529.1"/>
    </source>
</evidence>
<dbReference type="AlphaFoldDB" id="A0A4Y8R2P1"/>
<reference evidence="1 2" key="1">
    <citation type="submission" date="2019-03" db="EMBL/GenBank/DDBJ databases">
        <title>Cellulosimicrobium funkei JCM14302 Assembly.</title>
        <authorList>
            <person name="Dou T."/>
        </authorList>
    </citation>
    <scope>NUCLEOTIDE SEQUENCE [LARGE SCALE GENOMIC DNA]</scope>
    <source>
        <strain evidence="1 2">JCM 14302</strain>
    </source>
</reference>
<dbReference type="GeneID" id="95685244"/>
<comment type="caution">
    <text evidence="1">The sequence shown here is derived from an EMBL/GenBank/DDBJ whole genome shotgun (WGS) entry which is preliminary data.</text>
</comment>
<protein>
    <submittedName>
        <fullName evidence="1">Uncharacterized protein</fullName>
    </submittedName>
</protein>
<gene>
    <name evidence="1" type="ORF">E1O70_12160</name>
</gene>